<dbReference type="Pfam" id="PF01995">
    <property type="entry name" value="NRD1_2"/>
    <property type="match status" value="2"/>
</dbReference>
<dbReference type="AlphaFoldDB" id="A6USA1"/>
<dbReference type="Proteomes" id="UP000001107">
    <property type="component" value="Chromosome"/>
</dbReference>
<sequence length="536" mass="59989">MDKDIDIEILTILSESSEPVGAKIIANMLKQRGYDIGERAVRYHLQTLDENNLTIRLGYSGREITEKGIEELEKANISYRIGSTFSHVLDMIYISDFPSKVIINTATYQGEYKKIKELIYKSFEAGYCVGDYLTIKKKGDSTSVETLCSVNFDNFLLKNGIISLPKYGGIVKFEDYEPVNFEGIIDFRSSSIDPLVAFITQKKTNVLGVIENGEGFVPANFRAIPKSCEEKFERIVKNNMLNSVLAYDTENVLGMGLNQDEIGVVLVGGLTPLCIPYELGYPMHIAEATTIKDMSTLDTRAKGYLTPKNKKGNYSVTPVLSKMLSLMQVVNYDMESHSGNVIVNGAKVPIRYREETINALKESYEKKLAISNVLKIEYDSEFMNIYTICSLTVNGVFLKNKIPVIPYYGGVLEIKPDKNRFIEAIAYEGTSLNPHEVFFNKGDGKKYILAGISKVPLSANEQFRAITEKLNWNSVIEIGRPNNDICGVRVEKCMFGITTIGGVNPFSNVNSLGIPIEVKTLHKSMDYSNLTNYEEI</sequence>
<dbReference type="PANTHER" id="PTHR41964:SF1">
    <property type="entry name" value="GLOBAL NITROGEN REGULATOR NRPR"/>
    <property type="match status" value="1"/>
</dbReference>
<gene>
    <name evidence="3" type="ordered locus">Mevan_1479</name>
</gene>
<feature type="domain" description="NrpR regulatory" evidence="1">
    <location>
        <begin position="81"/>
        <end position="298"/>
    </location>
</feature>
<dbReference type="eggNOG" id="arCOG02710">
    <property type="taxonomic scope" value="Archaea"/>
</dbReference>
<name>A6USA1_METVS</name>
<accession>A6USA1</accession>
<dbReference type="KEGG" id="mvn:Mevan_1479"/>
<feature type="domain" description="NrpR regulatory" evidence="1">
    <location>
        <begin position="317"/>
        <end position="531"/>
    </location>
</feature>
<dbReference type="InterPro" id="IPR036388">
    <property type="entry name" value="WH-like_DNA-bd_sf"/>
</dbReference>
<dbReference type="InterPro" id="IPR002846">
    <property type="entry name" value="NRD"/>
</dbReference>
<dbReference type="GeneID" id="5324859"/>
<dbReference type="InterPro" id="IPR013668">
    <property type="entry name" value="RNase_R_HTH_12"/>
</dbReference>
<evidence type="ECO:0000313" key="4">
    <source>
        <dbReference type="Proteomes" id="UP000001107"/>
    </source>
</evidence>
<reference evidence="3" key="1">
    <citation type="submission" date="2007-06" db="EMBL/GenBank/DDBJ databases">
        <title>Complete sequence of Methanococcus vannielii SB.</title>
        <authorList>
            <consortium name="US DOE Joint Genome Institute"/>
            <person name="Copeland A."/>
            <person name="Lucas S."/>
            <person name="Lapidus A."/>
            <person name="Barry K."/>
            <person name="Glavina del Rio T."/>
            <person name="Dalin E."/>
            <person name="Tice H."/>
            <person name="Pitluck S."/>
            <person name="Chain P."/>
            <person name="Malfatti S."/>
            <person name="Shin M."/>
            <person name="Vergez L."/>
            <person name="Schmutz J."/>
            <person name="Larimer F."/>
            <person name="Land M."/>
            <person name="Hauser L."/>
            <person name="Kyrpides N."/>
            <person name="Anderson I."/>
            <person name="Sieprawska-Lupa M."/>
            <person name="Whitman W.B."/>
            <person name="Richardson P."/>
        </authorList>
    </citation>
    <scope>NUCLEOTIDE SEQUENCE [LARGE SCALE GENOMIC DNA]</scope>
    <source>
        <strain evidence="3">SB</strain>
    </source>
</reference>
<evidence type="ECO:0000259" key="2">
    <source>
        <dbReference type="Pfam" id="PF08461"/>
    </source>
</evidence>
<evidence type="ECO:0000313" key="3">
    <source>
        <dbReference type="EMBL" id="ABR55373.1"/>
    </source>
</evidence>
<evidence type="ECO:0000259" key="1">
    <source>
        <dbReference type="Pfam" id="PF01995"/>
    </source>
</evidence>
<dbReference type="Gene3D" id="3.30.70.1360">
    <property type="entry name" value="mj0159-like"/>
    <property type="match status" value="3"/>
</dbReference>
<dbReference type="InterPro" id="IPR036390">
    <property type="entry name" value="WH_DNA-bd_sf"/>
</dbReference>
<dbReference type="RefSeq" id="WP_012066287.1">
    <property type="nucleotide sequence ID" value="NC_009634.1"/>
</dbReference>
<dbReference type="EMBL" id="CP000742">
    <property type="protein sequence ID" value="ABR55373.1"/>
    <property type="molecule type" value="Genomic_DNA"/>
</dbReference>
<dbReference type="PANTHER" id="PTHR41964">
    <property type="entry name" value="GLOBAL NITROGEN REGULATOR NRPR"/>
    <property type="match status" value="1"/>
</dbReference>
<dbReference type="Pfam" id="PF08461">
    <property type="entry name" value="WHD_RNase_R"/>
    <property type="match status" value="1"/>
</dbReference>
<dbReference type="HOGENOM" id="CLU_507744_0_0_2"/>
<protein>
    <submittedName>
        <fullName evidence="3">Uncharacterized protein</fullName>
    </submittedName>
</protein>
<keyword evidence="4" id="KW-1185">Reference proteome</keyword>
<dbReference type="InterPro" id="IPR036984">
    <property type="entry name" value="NrpR_dom_sf"/>
</dbReference>
<dbReference type="SUPFAM" id="SSF46785">
    <property type="entry name" value="Winged helix' DNA-binding domain"/>
    <property type="match status" value="1"/>
</dbReference>
<feature type="domain" description="Ribonuclease R winged-helix" evidence="2">
    <location>
        <begin position="7"/>
        <end position="72"/>
    </location>
</feature>
<dbReference type="InterPro" id="IPR038982">
    <property type="entry name" value="NrpR"/>
</dbReference>
<dbReference type="STRING" id="406327.Mevan_1479"/>
<dbReference type="OrthoDB" id="358798at2157"/>
<dbReference type="Gene3D" id="1.10.10.10">
    <property type="entry name" value="Winged helix-like DNA-binding domain superfamily/Winged helix DNA-binding domain"/>
    <property type="match status" value="1"/>
</dbReference>
<organism evidence="3 4">
    <name type="scientific">Methanococcus vannielii (strain ATCC 35089 / DSM 1224 / JCM 13029 / OCM 148 / SB)</name>
    <dbReference type="NCBI Taxonomy" id="406327"/>
    <lineage>
        <taxon>Archaea</taxon>
        <taxon>Methanobacteriati</taxon>
        <taxon>Methanobacteriota</taxon>
        <taxon>Methanomada group</taxon>
        <taxon>Methanococci</taxon>
        <taxon>Methanococcales</taxon>
        <taxon>Methanococcaceae</taxon>
        <taxon>Methanococcus</taxon>
    </lineage>
</organism>
<proteinExistence type="predicted"/>